<organism evidence="2 3">
    <name type="scientific">Candidatus Thiodiazotropha taylori</name>
    <dbReference type="NCBI Taxonomy" id="2792791"/>
    <lineage>
        <taxon>Bacteria</taxon>
        <taxon>Pseudomonadati</taxon>
        <taxon>Pseudomonadota</taxon>
        <taxon>Gammaproteobacteria</taxon>
        <taxon>Chromatiales</taxon>
        <taxon>Sedimenticolaceae</taxon>
        <taxon>Candidatus Thiodiazotropha</taxon>
    </lineage>
</organism>
<dbReference type="InterPro" id="IPR016040">
    <property type="entry name" value="NAD(P)-bd_dom"/>
</dbReference>
<dbReference type="SUPFAM" id="SSF51735">
    <property type="entry name" value="NAD(P)-binding Rossmann-fold domains"/>
    <property type="match status" value="1"/>
</dbReference>
<dbReference type="CDD" id="cd05243">
    <property type="entry name" value="SDR_a5"/>
    <property type="match status" value="1"/>
</dbReference>
<dbReference type="Proteomes" id="UP000886674">
    <property type="component" value="Unassembled WGS sequence"/>
</dbReference>
<dbReference type="InterPro" id="IPR051207">
    <property type="entry name" value="ComplexI_NDUFA9_subunit"/>
</dbReference>
<dbReference type="Pfam" id="PF13460">
    <property type="entry name" value="NAD_binding_10"/>
    <property type="match status" value="1"/>
</dbReference>
<dbReference type="InterPro" id="IPR036291">
    <property type="entry name" value="NAD(P)-bd_dom_sf"/>
</dbReference>
<dbReference type="EMBL" id="JAEPCR010000015">
    <property type="protein sequence ID" value="MCG7977476.1"/>
    <property type="molecule type" value="Genomic_DNA"/>
</dbReference>
<dbReference type="PANTHER" id="PTHR12126">
    <property type="entry name" value="NADH-UBIQUINONE OXIDOREDUCTASE 39 KDA SUBUNIT-RELATED"/>
    <property type="match status" value="1"/>
</dbReference>
<evidence type="ECO:0000259" key="1">
    <source>
        <dbReference type="Pfam" id="PF13460"/>
    </source>
</evidence>
<comment type="caution">
    <text evidence="2">The sequence shown here is derived from an EMBL/GenBank/DDBJ whole genome shotgun (WGS) entry which is preliminary data.</text>
</comment>
<reference evidence="2" key="1">
    <citation type="journal article" date="2021" name="Proc. Natl. Acad. Sci. U.S.A.">
        <title>Global biogeography of chemosynthetic symbionts reveals both localized and globally distributed symbiont groups. .</title>
        <authorList>
            <person name="Osvatic J.T."/>
            <person name="Wilkins L.G.E."/>
            <person name="Leibrecht L."/>
            <person name="Leray M."/>
            <person name="Zauner S."/>
            <person name="Polzin J."/>
            <person name="Camacho Y."/>
            <person name="Gros O."/>
            <person name="van Gils J.A."/>
            <person name="Eisen J.A."/>
            <person name="Petersen J.M."/>
            <person name="Yuen B."/>
        </authorList>
    </citation>
    <scope>NUCLEOTIDE SEQUENCE</scope>
    <source>
        <strain evidence="2">MAGclacostrist055</strain>
    </source>
</reference>
<evidence type="ECO:0000313" key="3">
    <source>
        <dbReference type="Proteomes" id="UP000886674"/>
    </source>
</evidence>
<name>A0A9E4NHT1_9GAMM</name>
<dbReference type="AlphaFoldDB" id="A0A9E4NHT1"/>
<gene>
    <name evidence="2" type="ORF">JAY77_04925</name>
</gene>
<feature type="domain" description="NAD(P)-binding" evidence="1">
    <location>
        <begin position="8"/>
        <end position="194"/>
    </location>
</feature>
<dbReference type="Gene3D" id="3.40.50.720">
    <property type="entry name" value="NAD(P)-binding Rossmann-like Domain"/>
    <property type="match status" value="1"/>
</dbReference>
<accession>A0A9E4NHT1</accession>
<dbReference type="PANTHER" id="PTHR12126:SF11">
    <property type="entry name" value="NADH DEHYDROGENASE [UBIQUINONE] 1 ALPHA SUBCOMPLEX SUBUNIT 9, MITOCHONDRIAL"/>
    <property type="match status" value="1"/>
</dbReference>
<sequence>MKRILLAGSTGYLGVYIAKELQQRSCFFKAIARNPEKLEQNDIKANEMLKAKLTDPDSIKECCKGIDIVISTVGITKQKDGLTYMDVDYQANMNLLKEAKKSGVKKFIYISVLNGEKLRNLKICDAKELFVEQLKQSGMNYCIVRPNGFFSDMSEFFKMAKKGRIYLFGKGKFKANPIHGEDLASFCVDAIDKPDTEVEIGGPETLTQNEIASIAFEVLGNKPKITHIPDWIRIAILKLVRSLTGSKVYGPVEFFMTVMAMDMLAPEYGKHNLKEYFTKLNSANA</sequence>
<dbReference type="GO" id="GO:0044877">
    <property type="term" value="F:protein-containing complex binding"/>
    <property type="evidence" value="ECO:0007669"/>
    <property type="project" value="TreeGrafter"/>
</dbReference>
<evidence type="ECO:0000313" key="2">
    <source>
        <dbReference type="EMBL" id="MCG7977476.1"/>
    </source>
</evidence>
<proteinExistence type="predicted"/>
<protein>
    <submittedName>
        <fullName evidence="2">SDR family oxidoreductase</fullName>
    </submittedName>
</protein>